<dbReference type="EMBL" id="BSFP01000021">
    <property type="protein sequence ID" value="GLL02142.1"/>
    <property type="molecule type" value="Genomic_DNA"/>
</dbReference>
<evidence type="ECO:0000256" key="5">
    <source>
        <dbReference type="ARBA" id="ARBA00023136"/>
    </source>
</evidence>
<evidence type="ECO:0000313" key="7">
    <source>
        <dbReference type="EMBL" id="GLL02142.1"/>
    </source>
</evidence>
<evidence type="ECO:0000256" key="2">
    <source>
        <dbReference type="ARBA" id="ARBA00022475"/>
    </source>
</evidence>
<keyword evidence="5 6" id="KW-0472">Membrane</keyword>
<evidence type="ECO:0000256" key="6">
    <source>
        <dbReference type="SAM" id="Phobius"/>
    </source>
</evidence>
<feature type="transmembrane region" description="Helical" evidence="6">
    <location>
        <begin position="288"/>
        <end position="306"/>
    </location>
</feature>
<keyword evidence="2" id="KW-1003">Cell membrane</keyword>
<sequence>MTTDLDVSEPPVAPPLWTTSFRLFFSARVISLFGDAMLMVAIPVVVLQSGYGVGAVGYVFGGWMAAVALCTVFGGALSDRLGPRTTMVCADLARFVVQAVTAVLVFGGTAPLWSLVLLQVLGGAASALFAPGSGSIVPRLTTRLREANAFVKVAEAITAVVGPGLAGVLISIVGGGAVFLVDALTYLASAGCLLAMRLGPMAAAGPATSLVRDIIDGWHEFRSRSWLWPVILVWMVFGLVVFGPNLPVGAALIIGDHGDTGYGLSQAAAGAGAVIGGLVGMRSHPRRPLAAGALAMLAFVLCPVTLSFPTTVAVVSLGYLVAEGVLAYWSVMWVTALQTHVPESVRGRVFAYDIAGSLIVLSAGRILAGPAAAALGDRRLMALGGVVAVACCLALLAIPAVRRLPANAATPPDAGD</sequence>
<dbReference type="SUPFAM" id="SSF103473">
    <property type="entry name" value="MFS general substrate transporter"/>
    <property type="match status" value="1"/>
</dbReference>
<dbReference type="GO" id="GO:0022857">
    <property type="term" value="F:transmembrane transporter activity"/>
    <property type="evidence" value="ECO:0007669"/>
    <property type="project" value="InterPro"/>
</dbReference>
<proteinExistence type="predicted"/>
<feature type="transmembrane region" description="Helical" evidence="6">
    <location>
        <begin position="349"/>
        <end position="368"/>
    </location>
</feature>
<keyword evidence="8" id="KW-1185">Reference proteome</keyword>
<accession>A0A9W6NMN0</accession>
<dbReference type="Gene3D" id="1.20.1250.20">
    <property type="entry name" value="MFS general substrate transporter like domains"/>
    <property type="match status" value="1"/>
</dbReference>
<evidence type="ECO:0000256" key="3">
    <source>
        <dbReference type="ARBA" id="ARBA00022692"/>
    </source>
</evidence>
<gene>
    <name evidence="7" type="ORF">GCM10017581_038840</name>
</gene>
<dbReference type="InterPro" id="IPR036259">
    <property type="entry name" value="MFS_trans_sf"/>
</dbReference>
<keyword evidence="4 6" id="KW-1133">Transmembrane helix</keyword>
<evidence type="ECO:0000313" key="8">
    <source>
        <dbReference type="Proteomes" id="UP001143480"/>
    </source>
</evidence>
<reference evidence="7" key="1">
    <citation type="journal article" date="2014" name="Int. J. Syst. Evol. Microbiol.">
        <title>Complete genome sequence of Corynebacterium casei LMG S-19264T (=DSM 44701T), isolated from a smear-ripened cheese.</title>
        <authorList>
            <consortium name="US DOE Joint Genome Institute (JGI-PGF)"/>
            <person name="Walter F."/>
            <person name="Albersmeier A."/>
            <person name="Kalinowski J."/>
            <person name="Ruckert C."/>
        </authorList>
    </citation>
    <scope>NUCLEOTIDE SEQUENCE</scope>
    <source>
        <strain evidence="7">VKM Ac-1321</strain>
    </source>
</reference>
<organism evidence="7 8">
    <name type="scientific">Dactylosporangium matsuzakiense</name>
    <dbReference type="NCBI Taxonomy" id="53360"/>
    <lineage>
        <taxon>Bacteria</taxon>
        <taxon>Bacillati</taxon>
        <taxon>Actinomycetota</taxon>
        <taxon>Actinomycetes</taxon>
        <taxon>Micromonosporales</taxon>
        <taxon>Micromonosporaceae</taxon>
        <taxon>Dactylosporangium</taxon>
    </lineage>
</organism>
<feature type="transmembrane region" description="Helical" evidence="6">
    <location>
        <begin position="380"/>
        <end position="401"/>
    </location>
</feature>
<feature type="transmembrane region" description="Helical" evidence="6">
    <location>
        <begin position="263"/>
        <end position="281"/>
    </location>
</feature>
<name>A0A9W6NMN0_9ACTN</name>
<dbReference type="AlphaFoldDB" id="A0A9W6NMN0"/>
<dbReference type="Pfam" id="PF07690">
    <property type="entry name" value="MFS_1"/>
    <property type="match status" value="1"/>
</dbReference>
<feature type="transmembrane region" description="Helical" evidence="6">
    <location>
        <begin position="226"/>
        <end position="243"/>
    </location>
</feature>
<keyword evidence="3 6" id="KW-0812">Transmembrane</keyword>
<dbReference type="CDD" id="cd06173">
    <property type="entry name" value="MFS_MefA_like"/>
    <property type="match status" value="1"/>
</dbReference>
<feature type="transmembrane region" description="Helical" evidence="6">
    <location>
        <begin position="186"/>
        <end position="205"/>
    </location>
</feature>
<evidence type="ECO:0000256" key="4">
    <source>
        <dbReference type="ARBA" id="ARBA00022989"/>
    </source>
</evidence>
<dbReference type="PANTHER" id="PTHR23513">
    <property type="entry name" value="INTEGRAL MEMBRANE EFFLUX PROTEIN-RELATED"/>
    <property type="match status" value="1"/>
</dbReference>
<reference evidence="7" key="2">
    <citation type="submission" date="2023-01" db="EMBL/GenBank/DDBJ databases">
        <authorList>
            <person name="Sun Q."/>
            <person name="Evtushenko L."/>
        </authorList>
    </citation>
    <scope>NUCLEOTIDE SEQUENCE</scope>
    <source>
        <strain evidence="7">VKM Ac-1321</strain>
    </source>
</reference>
<comment type="subcellular location">
    <subcellularLocation>
        <location evidence="1">Cell membrane</location>
        <topology evidence="1">Multi-pass membrane protein</topology>
    </subcellularLocation>
</comment>
<dbReference type="GO" id="GO:0005886">
    <property type="term" value="C:plasma membrane"/>
    <property type="evidence" value="ECO:0007669"/>
    <property type="project" value="UniProtKB-SubCell"/>
</dbReference>
<protein>
    <submittedName>
        <fullName evidence="7">MFS transporter</fullName>
    </submittedName>
</protein>
<dbReference type="InterPro" id="IPR011701">
    <property type="entry name" value="MFS"/>
</dbReference>
<dbReference type="Proteomes" id="UP001143480">
    <property type="component" value="Unassembled WGS sequence"/>
</dbReference>
<feature type="transmembrane region" description="Helical" evidence="6">
    <location>
        <begin position="312"/>
        <end position="337"/>
    </location>
</feature>
<dbReference type="RefSeq" id="WP_271189228.1">
    <property type="nucleotide sequence ID" value="NZ_BSFP01000021.1"/>
</dbReference>
<feature type="transmembrane region" description="Helical" evidence="6">
    <location>
        <begin position="153"/>
        <end position="180"/>
    </location>
</feature>
<feature type="transmembrane region" description="Helical" evidence="6">
    <location>
        <begin position="112"/>
        <end position="132"/>
    </location>
</feature>
<evidence type="ECO:0000256" key="1">
    <source>
        <dbReference type="ARBA" id="ARBA00004651"/>
    </source>
</evidence>
<feature type="transmembrane region" description="Helical" evidence="6">
    <location>
        <begin position="29"/>
        <end position="49"/>
    </location>
</feature>
<feature type="transmembrane region" description="Helical" evidence="6">
    <location>
        <begin position="55"/>
        <end position="76"/>
    </location>
</feature>
<dbReference type="PANTHER" id="PTHR23513:SF11">
    <property type="entry name" value="STAPHYLOFERRIN A TRANSPORTER"/>
    <property type="match status" value="1"/>
</dbReference>
<comment type="caution">
    <text evidence="7">The sequence shown here is derived from an EMBL/GenBank/DDBJ whole genome shotgun (WGS) entry which is preliminary data.</text>
</comment>